<dbReference type="Proteomes" id="UP000001887">
    <property type="component" value="Chromosome"/>
</dbReference>
<protein>
    <submittedName>
        <fullName evidence="4">Short-chain dehydrogenase/reductase SDR</fullName>
    </submittedName>
</protein>
<accession>D2QYW0</accession>
<dbReference type="SMART" id="SM00822">
    <property type="entry name" value="PKS_KR"/>
    <property type="match status" value="1"/>
</dbReference>
<proteinExistence type="inferred from homology"/>
<dbReference type="KEGG" id="psl:Psta_1740"/>
<feature type="domain" description="Ketoreductase" evidence="3">
    <location>
        <begin position="8"/>
        <end position="220"/>
    </location>
</feature>
<dbReference type="eggNOG" id="COG1028">
    <property type="taxonomic scope" value="Bacteria"/>
</dbReference>
<dbReference type="Gene3D" id="3.40.50.720">
    <property type="entry name" value="NAD(P)-binding Rossmann-like Domain"/>
    <property type="match status" value="1"/>
</dbReference>
<evidence type="ECO:0000313" key="4">
    <source>
        <dbReference type="EMBL" id="ADB16415.1"/>
    </source>
</evidence>
<dbReference type="GO" id="GO:0016491">
    <property type="term" value="F:oxidoreductase activity"/>
    <property type="evidence" value="ECO:0007669"/>
    <property type="project" value="UniProtKB-KW"/>
</dbReference>
<evidence type="ECO:0000256" key="1">
    <source>
        <dbReference type="ARBA" id="ARBA00006484"/>
    </source>
</evidence>
<sequence>MMGSFDGKVVLITGGTSGIGRSTAVAFGKEGAAVVVTGRREAEGAETVRQVEAVGAKALFIQGDVQVAADVEKMVSATVAKFGAVDIAFNNAGVEDPVAPFHLQAESTYDRGFGVNVKGLWLSMQAEIKQMLIQGKGSIINTTSVAGVIGFSYNGVYTATKHAVIGFTKTAALEYAKQGIRVNAVAPGAIETDMINRFASDDATRQMILSMHPMGRMGHPDEIASAVLWLASDGAGFVTGTTLFVDGGFTAS</sequence>
<evidence type="ECO:0000259" key="3">
    <source>
        <dbReference type="SMART" id="SM00822"/>
    </source>
</evidence>
<dbReference type="PROSITE" id="PS00061">
    <property type="entry name" value="ADH_SHORT"/>
    <property type="match status" value="1"/>
</dbReference>
<keyword evidence="5" id="KW-1185">Reference proteome</keyword>
<dbReference type="EMBL" id="CP001848">
    <property type="protein sequence ID" value="ADB16415.1"/>
    <property type="molecule type" value="Genomic_DNA"/>
</dbReference>
<dbReference type="PRINTS" id="PR00081">
    <property type="entry name" value="GDHRDH"/>
</dbReference>
<dbReference type="InterPro" id="IPR020904">
    <property type="entry name" value="Sc_DH/Rdtase_CS"/>
</dbReference>
<dbReference type="InterPro" id="IPR036291">
    <property type="entry name" value="NAD(P)-bd_dom_sf"/>
</dbReference>
<dbReference type="Pfam" id="PF13561">
    <property type="entry name" value="adh_short_C2"/>
    <property type="match status" value="1"/>
</dbReference>
<dbReference type="FunFam" id="3.40.50.720:FF:000084">
    <property type="entry name" value="Short-chain dehydrogenase reductase"/>
    <property type="match status" value="1"/>
</dbReference>
<reference evidence="4 5" key="1">
    <citation type="journal article" date="2009" name="Stand. Genomic Sci.">
        <title>Complete genome sequence of Pirellula staleyi type strain (ATCC 27377).</title>
        <authorList>
            <person name="Clum A."/>
            <person name="Tindall B.J."/>
            <person name="Sikorski J."/>
            <person name="Ivanova N."/>
            <person name="Mavrommatis K."/>
            <person name="Lucas S."/>
            <person name="Glavina del Rio T."/>
            <person name="Nolan M."/>
            <person name="Chen F."/>
            <person name="Tice H."/>
            <person name="Pitluck S."/>
            <person name="Cheng J.F."/>
            <person name="Chertkov O."/>
            <person name="Brettin T."/>
            <person name="Han C."/>
            <person name="Detter J.C."/>
            <person name="Kuske C."/>
            <person name="Bruce D."/>
            <person name="Goodwin L."/>
            <person name="Ovchinikova G."/>
            <person name="Pati A."/>
            <person name="Mikhailova N."/>
            <person name="Chen A."/>
            <person name="Palaniappan K."/>
            <person name="Land M."/>
            <person name="Hauser L."/>
            <person name="Chang Y.J."/>
            <person name="Jeffries C.D."/>
            <person name="Chain P."/>
            <person name="Rohde M."/>
            <person name="Goker M."/>
            <person name="Bristow J."/>
            <person name="Eisen J.A."/>
            <person name="Markowitz V."/>
            <person name="Hugenholtz P."/>
            <person name="Kyrpides N.C."/>
            <person name="Klenk H.P."/>
            <person name="Lapidus A."/>
        </authorList>
    </citation>
    <scope>NUCLEOTIDE SEQUENCE [LARGE SCALE GENOMIC DNA]</scope>
    <source>
        <strain evidence="5">ATCC 27377 / DSM 6068 / ICPB 4128</strain>
    </source>
</reference>
<dbReference type="InterPro" id="IPR002347">
    <property type="entry name" value="SDR_fam"/>
</dbReference>
<dbReference type="InterPro" id="IPR057326">
    <property type="entry name" value="KR_dom"/>
</dbReference>
<dbReference type="HOGENOM" id="CLU_010194_1_0_0"/>
<dbReference type="SUPFAM" id="SSF51735">
    <property type="entry name" value="NAD(P)-binding Rossmann-fold domains"/>
    <property type="match status" value="1"/>
</dbReference>
<dbReference type="PANTHER" id="PTHR24321:SF11">
    <property type="entry name" value="BLR0893 PROTEIN"/>
    <property type="match status" value="1"/>
</dbReference>
<gene>
    <name evidence="4" type="ordered locus">Psta_1740</name>
</gene>
<organism evidence="4 5">
    <name type="scientific">Pirellula staleyi (strain ATCC 27377 / DSM 6068 / ICPB 4128)</name>
    <name type="common">Pirella staleyi</name>
    <dbReference type="NCBI Taxonomy" id="530564"/>
    <lineage>
        <taxon>Bacteria</taxon>
        <taxon>Pseudomonadati</taxon>
        <taxon>Planctomycetota</taxon>
        <taxon>Planctomycetia</taxon>
        <taxon>Pirellulales</taxon>
        <taxon>Pirellulaceae</taxon>
        <taxon>Pirellula</taxon>
    </lineage>
</organism>
<name>D2QYW0_PIRSD</name>
<dbReference type="PANTHER" id="PTHR24321">
    <property type="entry name" value="DEHYDROGENASES, SHORT CHAIN"/>
    <property type="match status" value="1"/>
</dbReference>
<dbReference type="AlphaFoldDB" id="D2QYW0"/>
<dbReference type="PRINTS" id="PR00080">
    <property type="entry name" value="SDRFAMILY"/>
</dbReference>
<keyword evidence="2" id="KW-0560">Oxidoreductase</keyword>
<evidence type="ECO:0000313" key="5">
    <source>
        <dbReference type="Proteomes" id="UP000001887"/>
    </source>
</evidence>
<dbReference type="NCBIfam" id="NF005559">
    <property type="entry name" value="PRK07231.1"/>
    <property type="match status" value="1"/>
</dbReference>
<comment type="similarity">
    <text evidence="1">Belongs to the short-chain dehydrogenases/reductases (SDR) family.</text>
</comment>
<dbReference type="STRING" id="530564.Psta_1740"/>
<evidence type="ECO:0000256" key="2">
    <source>
        <dbReference type="ARBA" id="ARBA00023002"/>
    </source>
</evidence>